<comment type="similarity">
    <text evidence="1">In the N-terminal section; belongs to the MIP18 family.</text>
</comment>
<dbReference type="CDD" id="cd02037">
    <property type="entry name" value="Mrp_NBP35"/>
    <property type="match status" value="1"/>
</dbReference>
<organism evidence="10 11">
    <name type="scientific">Sandaracinus amylolyticus</name>
    <dbReference type="NCBI Taxonomy" id="927083"/>
    <lineage>
        <taxon>Bacteria</taxon>
        <taxon>Pseudomonadati</taxon>
        <taxon>Myxococcota</taxon>
        <taxon>Polyangia</taxon>
        <taxon>Polyangiales</taxon>
        <taxon>Sandaracinaceae</taxon>
        <taxon>Sandaracinus</taxon>
    </lineage>
</organism>
<keyword evidence="4 8" id="KW-0547">Nucleotide-binding</keyword>
<evidence type="ECO:0000256" key="2">
    <source>
        <dbReference type="ARBA" id="ARBA00008205"/>
    </source>
</evidence>
<comment type="subunit">
    <text evidence="8">Homodimer.</text>
</comment>
<protein>
    <recommendedName>
        <fullName evidence="8">Iron-sulfur cluster carrier protein</fullName>
    </recommendedName>
</protein>
<proteinExistence type="inferred from homology"/>
<keyword evidence="11" id="KW-1185">Reference proteome</keyword>
<keyword evidence="7 8" id="KW-0411">Iron-sulfur</keyword>
<dbReference type="GO" id="GO:0005524">
    <property type="term" value="F:ATP binding"/>
    <property type="evidence" value="ECO:0007669"/>
    <property type="project" value="UniProtKB-UniRule"/>
</dbReference>
<dbReference type="HAMAP" id="MF_02040">
    <property type="entry name" value="Mrp_NBP35"/>
    <property type="match status" value="1"/>
</dbReference>
<dbReference type="SUPFAM" id="SSF117916">
    <property type="entry name" value="Fe-S cluster assembly (FSCA) domain-like"/>
    <property type="match status" value="1"/>
</dbReference>
<evidence type="ECO:0000256" key="4">
    <source>
        <dbReference type="ARBA" id="ARBA00022741"/>
    </source>
</evidence>
<evidence type="ECO:0000256" key="1">
    <source>
        <dbReference type="ARBA" id="ARBA00007352"/>
    </source>
</evidence>
<evidence type="ECO:0000256" key="5">
    <source>
        <dbReference type="ARBA" id="ARBA00022840"/>
    </source>
</evidence>
<dbReference type="Gene3D" id="3.40.50.300">
    <property type="entry name" value="P-loop containing nucleotide triphosphate hydrolases"/>
    <property type="match status" value="1"/>
</dbReference>
<keyword evidence="5 8" id="KW-0067">ATP-binding</keyword>
<feature type="domain" description="MIP18 family-like" evidence="9">
    <location>
        <begin position="10"/>
        <end position="75"/>
    </location>
</feature>
<dbReference type="EMBL" id="CP011125">
    <property type="protein sequence ID" value="AKF11484.1"/>
    <property type="molecule type" value="Genomic_DNA"/>
</dbReference>
<dbReference type="InterPro" id="IPR044304">
    <property type="entry name" value="NUBPL-like"/>
</dbReference>
<accession>A0A0F6SI31</accession>
<dbReference type="InterPro" id="IPR034904">
    <property type="entry name" value="FSCA_dom_sf"/>
</dbReference>
<name>A0A0F6SI31_9BACT</name>
<dbReference type="KEGG" id="samy:DB32_008633"/>
<dbReference type="AlphaFoldDB" id="A0A0F6SI31"/>
<evidence type="ECO:0000259" key="9">
    <source>
        <dbReference type="Pfam" id="PF01883"/>
    </source>
</evidence>
<evidence type="ECO:0000256" key="6">
    <source>
        <dbReference type="ARBA" id="ARBA00023004"/>
    </source>
</evidence>
<dbReference type="FunFam" id="3.40.50.300:FF:001119">
    <property type="entry name" value="Iron-sulfur cluster carrier protein"/>
    <property type="match status" value="1"/>
</dbReference>
<dbReference type="GO" id="GO:0016887">
    <property type="term" value="F:ATP hydrolysis activity"/>
    <property type="evidence" value="ECO:0007669"/>
    <property type="project" value="UniProtKB-UniRule"/>
</dbReference>
<comment type="similarity">
    <text evidence="2">In the C-terminal section; belongs to the Mrp/NBP35 ATP-binding proteins family.</text>
</comment>
<evidence type="ECO:0000256" key="7">
    <source>
        <dbReference type="ARBA" id="ARBA00023014"/>
    </source>
</evidence>
<dbReference type="GO" id="GO:0140663">
    <property type="term" value="F:ATP-dependent FeS chaperone activity"/>
    <property type="evidence" value="ECO:0007669"/>
    <property type="project" value="InterPro"/>
</dbReference>
<comment type="function">
    <text evidence="8">Binds and transfers iron-sulfur (Fe-S) clusters to target apoproteins. Can hydrolyze ATP.</text>
</comment>
<dbReference type="InterPro" id="IPR027417">
    <property type="entry name" value="P-loop_NTPase"/>
</dbReference>
<comment type="similarity">
    <text evidence="8">Belongs to the Mrp/NBP35 ATP-binding proteins family.</text>
</comment>
<dbReference type="PROSITE" id="PS01215">
    <property type="entry name" value="MRP"/>
    <property type="match status" value="1"/>
</dbReference>
<dbReference type="GO" id="GO:0046872">
    <property type="term" value="F:metal ion binding"/>
    <property type="evidence" value="ECO:0007669"/>
    <property type="project" value="UniProtKB-KW"/>
</dbReference>
<evidence type="ECO:0000313" key="11">
    <source>
        <dbReference type="Proteomes" id="UP000034883"/>
    </source>
</evidence>
<evidence type="ECO:0000313" key="10">
    <source>
        <dbReference type="EMBL" id="AKF11484.1"/>
    </source>
</evidence>
<evidence type="ECO:0000256" key="3">
    <source>
        <dbReference type="ARBA" id="ARBA00022723"/>
    </source>
</evidence>
<sequence>MNMAELTTESLRTALSKVVDPVFEKPMLDIGALTDLSVEPGGEVKVRAHLATPSSTVHAKVREEIERAAREAGATAVDIAIDVQVPTREVMGDDPIPGVKNVVLVMSGKGGVGKSTTAVNLTLALKRAGLRVGILDADIYGPSIPTMMGVHGHPPTRDDKKILPLERFGVKMMSIGFLLEDDKQAVIWRGPMLHSALQQFLKDVEWGELDYLVLDLPPGTGDVALTMAQKLKVSGVVMVTTPQEVALQDVYKCVSMCSKLSLPILGVIENMSYFVDSAGVRQELFGRGGGEKIAEFAKAPLLGQIPLEPPVREWGDKGMPIVQSVPDSASAKAFTAVADALIAKVANLHFERTGGTRIPAAKGPTRLRIVR</sequence>
<dbReference type="Pfam" id="PF01883">
    <property type="entry name" value="FeS_assembly_P"/>
    <property type="match status" value="1"/>
</dbReference>
<keyword evidence="8" id="KW-0378">Hydrolase</keyword>
<reference evidence="10 11" key="1">
    <citation type="submission" date="2015-03" db="EMBL/GenBank/DDBJ databases">
        <title>Genome assembly of Sandaracinus amylolyticus DSM 53668.</title>
        <authorList>
            <person name="Sharma G."/>
            <person name="Subramanian S."/>
        </authorList>
    </citation>
    <scope>NUCLEOTIDE SEQUENCE [LARGE SCALE GENOMIC DNA]</scope>
    <source>
        <strain evidence="10 11">DSM 53668</strain>
    </source>
</reference>
<feature type="binding site" evidence="8">
    <location>
        <begin position="108"/>
        <end position="115"/>
    </location>
    <ligand>
        <name>ATP</name>
        <dbReference type="ChEBI" id="CHEBI:30616"/>
    </ligand>
</feature>
<dbReference type="Pfam" id="PF10609">
    <property type="entry name" value="ParA"/>
    <property type="match status" value="1"/>
</dbReference>
<dbReference type="InterPro" id="IPR033756">
    <property type="entry name" value="YlxH/NBP35"/>
</dbReference>
<dbReference type="SUPFAM" id="SSF52540">
    <property type="entry name" value="P-loop containing nucleoside triphosphate hydrolases"/>
    <property type="match status" value="1"/>
</dbReference>
<dbReference type="InterPro" id="IPR000808">
    <property type="entry name" value="Mrp-like_CS"/>
</dbReference>
<dbReference type="GO" id="GO:0016226">
    <property type="term" value="P:iron-sulfur cluster assembly"/>
    <property type="evidence" value="ECO:0007669"/>
    <property type="project" value="InterPro"/>
</dbReference>
<dbReference type="InterPro" id="IPR019591">
    <property type="entry name" value="Mrp/NBP35_ATP-bd"/>
</dbReference>
<dbReference type="InterPro" id="IPR002744">
    <property type="entry name" value="MIP18-like"/>
</dbReference>
<keyword evidence="6 8" id="KW-0408">Iron</keyword>
<evidence type="ECO:0000256" key="8">
    <source>
        <dbReference type="HAMAP-Rule" id="MF_02040"/>
    </source>
</evidence>
<dbReference type="Gene3D" id="3.30.300.130">
    <property type="entry name" value="Fe-S cluster assembly (FSCA)"/>
    <property type="match status" value="1"/>
</dbReference>
<dbReference type="STRING" id="927083.DB32_008633"/>
<dbReference type="PANTHER" id="PTHR42961:SF2">
    <property type="entry name" value="IRON-SULFUR PROTEIN NUBPL"/>
    <property type="match status" value="1"/>
</dbReference>
<keyword evidence="3 8" id="KW-0479">Metal-binding</keyword>
<gene>
    <name evidence="10" type="ORF">DB32_008633</name>
</gene>
<dbReference type="Proteomes" id="UP000034883">
    <property type="component" value="Chromosome"/>
</dbReference>
<dbReference type="GO" id="GO:0051539">
    <property type="term" value="F:4 iron, 4 sulfur cluster binding"/>
    <property type="evidence" value="ECO:0007669"/>
    <property type="project" value="TreeGrafter"/>
</dbReference>
<dbReference type="PANTHER" id="PTHR42961">
    <property type="entry name" value="IRON-SULFUR PROTEIN NUBPL"/>
    <property type="match status" value="1"/>
</dbReference>